<dbReference type="CDD" id="cd13294">
    <property type="entry name" value="PH_ORP_plant"/>
    <property type="match status" value="1"/>
</dbReference>
<keyword evidence="10" id="KW-1185">Reference proteome</keyword>
<evidence type="ECO:0000256" key="2">
    <source>
        <dbReference type="ARBA" id="ARBA00008842"/>
    </source>
</evidence>
<dbReference type="InterPro" id="IPR000648">
    <property type="entry name" value="Oxysterol-bd"/>
</dbReference>
<dbReference type="Pfam" id="PF15413">
    <property type="entry name" value="PH_11"/>
    <property type="match status" value="1"/>
</dbReference>
<evidence type="ECO:0000256" key="3">
    <source>
        <dbReference type="ARBA" id="ARBA00022448"/>
    </source>
</evidence>
<dbReference type="SMART" id="SM00233">
    <property type="entry name" value="PH"/>
    <property type="match status" value="1"/>
</dbReference>
<dbReference type="PANTHER" id="PTHR10972:SF96">
    <property type="entry name" value="OXYSTEROL-BINDING PROTEIN-RELATED PROTEIN 1A-RELATED"/>
    <property type="match status" value="1"/>
</dbReference>
<protein>
    <recommendedName>
        <fullName evidence="8">PH domain-containing protein</fullName>
    </recommendedName>
</protein>
<evidence type="ECO:0000256" key="6">
    <source>
        <dbReference type="ARBA" id="ARBA00023121"/>
    </source>
</evidence>
<proteinExistence type="inferred from homology"/>
<evidence type="ECO:0000313" key="9">
    <source>
        <dbReference type="EMBL" id="KAH7294561.1"/>
    </source>
</evidence>
<dbReference type="Gene3D" id="2.30.29.30">
    <property type="entry name" value="Pleckstrin-homology domain (PH domain)/Phosphotyrosine-binding domain (PTB)"/>
    <property type="match status" value="1"/>
</dbReference>
<dbReference type="GO" id="GO:0032934">
    <property type="term" value="F:sterol binding"/>
    <property type="evidence" value="ECO:0007669"/>
    <property type="project" value="TreeGrafter"/>
</dbReference>
<reference evidence="9 10" key="1">
    <citation type="submission" date="2021-08" db="EMBL/GenBank/DDBJ databases">
        <title>WGS assembly of Ceratopteris richardii.</title>
        <authorList>
            <person name="Marchant D.B."/>
            <person name="Chen G."/>
            <person name="Jenkins J."/>
            <person name="Shu S."/>
            <person name="Leebens-Mack J."/>
            <person name="Grimwood J."/>
            <person name="Schmutz J."/>
            <person name="Soltis P."/>
            <person name="Soltis D."/>
            <person name="Chen Z.-H."/>
        </authorList>
    </citation>
    <scope>NUCLEOTIDE SEQUENCE [LARGE SCALE GENOMIC DNA]</scope>
    <source>
        <strain evidence="9">Whitten #5841</strain>
        <tissue evidence="9">Leaf</tissue>
    </source>
</reference>
<dbReference type="InterPro" id="IPR037239">
    <property type="entry name" value="OSBP_sf"/>
</dbReference>
<dbReference type="FunFam" id="3.30.70.3490:FF:000013">
    <property type="entry name" value="Oxysterol-binding protein-related protein 2A"/>
    <property type="match status" value="1"/>
</dbReference>
<dbReference type="PROSITE" id="PS50003">
    <property type="entry name" value="PH_DOMAIN"/>
    <property type="match status" value="1"/>
</dbReference>
<dbReference type="OMA" id="HYAIDSE"/>
<feature type="compositionally biased region" description="Basic and acidic residues" evidence="7">
    <location>
        <begin position="74"/>
        <end position="83"/>
    </location>
</feature>
<dbReference type="GO" id="GO:0005829">
    <property type="term" value="C:cytosol"/>
    <property type="evidence" value="ECO:0007669"/>
    <property type="project" value="TreeGrafter"/>
</dbReference>
<dbReference type="OrthoDB" id="14833at2759"/>
<keyword evidence="4" id="KW-0175">Coiled coil</keyword>
<name>A0A8T2RF66_CERRI</name>
<dbReference type="Proteomes" id="UP000825935">
    <property type="component" value="Chromosome 27"/>
</dbReference>
<keyword evidence="6" id="KW-0446">Lipid-binding</keyword>
<keyword evidence="3" id="KW-0813">Transport</keyword>
<evidence type="ECO:0000313" key="10">
    <source>
        <dbReference type="Proteomes" id="UP000825935"/>
    </source>
</evidence>
<dbReference type="GO" id="GO:0006869">
    <property type="term" value="P:lipid transport"/>
    <property type="evidence" value="ECO:0007669"/>
    <property type="project" value="UniProtKB-KW"/>
</dbReference>
<evidence type="ECO:0000256" key="7">
    <source>
        <dbReference type="SAM" id="MobiDB-lite"/>
    </source>
</evidence>
<dbReference type="AlphaFoldDB" id="A0A8T2RF66"/>
<feature type="domain" description="PH" evidence="8">
    <location>
        <begin position="98"/>
        <end position="227"/>
    </location>
</feature>
<evidence type="ECO:0000256" key="4">
    <source>
        <dbReference type="ARBA" id="ARBA00023054"/>
    </source>
</evidence>
<feature type="region of interest" description="Disordered" evidence="7">
    <location>
        <begin position="1"/>
        <end position="85"/>
    </location>
</feature>
<evidence type="ECO:0000256" key="5">
    <source>
        <dbReference type="ARBA" id="ARBA00023055"/>
    </source>
</evidence>
<dbReference type="SUPFAM" id="SSF50729">
    <property type="entry name" value="PH domain-like"/>
    <property type="match status" value="1"/>
</dbReference>
<evidence type="ECO:0000259" key="8">
    <source>
        <dbReference type="PROSITE" id="PS50003"/>
    </source>
</evidence>
<dbReference type="SUPFAM" id="SSF144000">
    <property type="entry name" value="Oxysterol-binding protein-like"/>
    <property type="match status" value="1"/>
</dbReference>
<comment type="caution">
    <text evidence="9">The sequence shown here is derived from an EMBL/GenBank/DDBJ whole genome shotgun (WGS) entry which is preliminary data.</text>
</comment>
<organism evidence="9 10">
    <name type="scientific">Ceratopteris richardii</name>
    <name type="common">Triangle waterfern</name>
    <dbReference type="NCBI Taxonomy" id="49495"/>
    <lineage>
        <taxon>Eukaryota</taxon>
        <taxon>Viridiplantae</taxon>
        <taxon>Streptophyta</taxon>
        <taxon>Embryophyta</taxon>
        <taxon>Tracheophyta</taxon>
        <taxon>Polypodiopsida</taxon>
        <taxon>Polypodiidae</taxon>
        <taxon>Polypodiales</taxon>
        <taxon>Pteridineae</taxon>
        <taxon>Pteridaceae</taxon>
        <taxon>Parkerioideae</taxon>
        <taxon>Ceratopteris</taxon>
    </lineage>
</organism>
<dbReference type="GO" id="GO:0016020">
    <property type="term" value="C:membrane"/>
    <property type="evidence" value="ECO:0007669"/>
    <property type="project" value="TreeGrafter"/>
</dbReference>
<dbReference type="EMBL" id="CM035432">
    <property type="protein sequence ID" value="KAH7294561.1"/>
    <property type="molecule type" value="Genomic_DNA"/>
</dbReference>
<keyword evidence="5" id="KW-0445">Lipid transport</keyword>
<evidence type="ECO:0000256" key="1">
    <source>
        <dbReference type="ARBA" id="ARBA00003361"/>
    </source>
</evidence>
<dbReference type="Gene3D" id="2.40.160.120">
    <property type="match status" value="1"/>
</dbReference>
<dbReference type="InterPro" id="IPR001849">
    <property type="entry name" value="PH_domain"/>
</dbReference>
<comment type="function">
    <text evidence="1">May be involved in the transport of sterols.</text>
</comment>
<accession>A0A8T2RF66</accession>
<dbReference type="Pfam" id="PF01237">
    <property type="entry name" value="Oxysterol_BP"/>
    <property type="match status" value="1"/>
</dbReference>
<dbReference type="Gene3D" id="3.30.70.3490">
    <property type="match status" value="1"/>
</dbReference>
<gene>
    <name evidence="9" type="ORF">KP509_27G007500</name>
</gene>
<dbReference type="InterPro" id="IPR011993">
    <property type="entry name" value="PH-like_dom_sf"/>
</dbReference>
<dbReference type="PANTHER" id="PTHR10972">
    <property type="entry name" value="OXYSTEROL-BINDING PROTEIN-RELATED"/>
    <property type="match status" value="1"/>
</dbReference>
<dbReference type="FunFam" id="2.40.160.120:FF:000006">
    <property type="entry name" value="oxysterol-binding protein-related protein 1D isoform X1"/>
    <property type="match status" value="1"/>
</dbReference>
<sequence length="799" mass="92219">MDVESDELVKHGRNSNSSRNLPPVPPVPPVSNHRKHSFTSLPEVGLDQIYRRSPSHPSNGRHKGNSSFEASSRASHDFSETKDNLAGAKDSRTTYTVGSDLAGILHKWVNFGKGWRPRWFILQDGVLSYYKVHGPDKIRVSREEQKGFRIVGAESSRFLRKTWNVNVDESPEPKIFGELHLKVSSIRKSEADEKKFYIFTGTKTLHLRAETRDDRAIWLDALQAAKDMFPKAPFGHGLASPFDEITISTSKLRERLVQEGLDAHVIEDCEKIMMSEFTELQNHLMTWHQNHVSLIERLRLVEAEKVELETTVVDQQGDSLREQRQGKDYECSATDTDEEIIKHDPADIETDEDDDVYFDTKEFLSYRRHSIADSVGSLSDSDDMSPQVPSCGDPSMELVGFNYPYVKRRKRLPEPKEKEKGVSLWSLIKDNIGKDLTRVCLPVYFNEPISSLQKCFEDLEYSYLLDRAYEWGRRGNSLMRILHVAAFAVSSYSSTEDRNCKPFNPLLGETYEAEFPDKGLRFFSEKVSHHPMIVACHCDGNGWKFWGDSTVKSKFWGRSIQLDPVGILTLEFEDGETFQWSKVTTSIYNLIIGKLYCDHYGTMRIQGNQELSCRLKFKEQSIIDRNPHQVQGFVHDRTGQKLVSLFGKWDESMYYVPGDLTLKPKSYDPMTEAQMLWERNKPSVFSTRYNLTSFAITLNELTPGLKDKLPPTDSRLRPDQRHLENGEYDLAFEEKLRLEQKQRMARKLQERGWQPLWFHKPKGKDTYQYKGGYWEARSKRDWYICPDIFGPGLPELAQE</sequence>
<comment type="similarity">
    <text evidence="2">Belongs to the OSBP family.</text>
</comment>